<feature type="region of interest" description="Disordered" evidence="13">
    <location>
        <begin position="20"/>
        <end position="82"/>
    </location>
</feature>
<evidence type="ECO:0000256" key="2">
    <source>
        <dbReference type="ARBA" id="ARBA00012513"/>
    </source>
</evidence>
<comment type="catalytic activity">
    <reaction evidence="11">
        <text>L-threonyl-[protein] + ATP = O-phospho-L-threonyl-[protein] + ADP + H(+)</text>
        <dbReference type="Rhea" id="RHEA:46608"/>
        <dbReference type="Rhea" id="RHEA-COMP:11060"/>
        <dbReference type="Rhea" id="RHEA-COMP:11605"/>
        <dbReference type="ChEBI" id="CHEBI:15378"/>
        <dbReference type="ChEBI" id="CHEBI:30013"/>
        <dbReference type="ChEBI" id="CHEBI:30616"/>
        <dbReference type="ChEBI" id="CHEBI:61977"/>
        <dbReference type="ChEBI" id="CHEBI:456216"/>
        <dbReference type="EC" id="2.7.11.1"/>
    </reaction>
</comment>
<keyword evidence="16" id="KW-1185">Reference proteome</keyword>
<dbReference type="Gene3D" id="1.10.510.10">
    <property type="entry name" value="Transferase(Phosphotransferase) domain 1"/>
    <property type="match status" value="1"/>
</dbReference>
<dbReference type="EC" id="2.7.11.1" evidence="2"/>
<feature type="compositionally biased region" description="Polar residues" evidence="13">
    <location>
        <begin position="363"/>
        <end position="374"/>
    </location>
</feature>
<dbReference type="PROSITE" id="PS50011">
    <property type="entry name" value="PROTEIN_KINASE_DOM"/>
    <property type="match status" value="1"/>
</dbReference>
<evidence type="ECO:0000313" key="16">
    <source>
        <dbReference type="Proteomes" id="UP000262825"/>
    </source>
</evidence>
<keyword evidence="7" id="KW-0547">Nucleotide-binding</keyword>
<evidence type="ECO:0000256" key="4">
    <source>
        <dbReference type="ARBA" id="ARBA00022527"/>
    </source>
</evidence>
<dbReference type="GO" id="GO:0005829">
    <property type="term" value="C:cytosol"/>
    <property type="evidence" value="ECO:0007669"/>
    <property type="project" value="TreeGrafter"/>
</dbReference>
<comment type="subcellular location">
    <subcellularLocation>
        <location evidence="1">Cytoplasm</location>
    </subcellularLocation>
</comment>
<dbReference type="CDD" id="cd14004">
    <property type="entry name" value="STKc_PASK"/>
    <property type="match status" value="1"/>
</dbReference>
<keyword evidence="5" id="KW-0597">Phosphoprotein</keyword>
<dbReference type="Proteomes" id="UP000262825">
    <property type="component" value="Unassembled WGS sequence"/>
</dbReference>
<evidence type="ECO:0000256" key="10">
    <source>
        <dbReference type="ARBA" id="ARBA00022845"/>
    </source>
</evidence>
<evidence type="ECO:0000259" key="14">
    <source>
        <dbReference type="PROSITE" id="PS50011"/>
    </source>
</evidence>
<dbReference type="FunFam" id="1.10.510.10:FF:000320">
    <property type="entry name" value="Serine/threonine protein kinase"/>
    <property type="match status" value="1"/>
</dbReference>
<feature type="region of interest" description="Disordered" evidence="13">
    <location>
        <begin position="212"/>
        <end position="241"/>
    </location>
</feature>
<dbReference type="InterPro" id="IPR000719">
    <property type="entry name" value="Prot_kinase_dom"/>
</dbReference>
<evidence type="ECO:0000256" key="8">
    <source>
        <dbReference type="ARBA" id="ARBA00022777"/>
    </source>
</evidence>
<keyword evidence="8 15" id="KW-0418">Kinase</keyword>
<dbReference type="InterPro" id="IPR000014">
    <property type="entry name" value="PAS"/>
</dbReference>
<dbReference type="SMART" id="SM00220">
    <property type="entry name" value="S_TKc"/>
    <property type="match status" value="1"/>
</dbReference>
<organism evidence="15 16">
    <name type="scientific">Saccharomycodes ludwigii</name>
    <dbReference type="NCBI Taxonomy" id="36035"/>
    <lineage>
        <taxon>Eukaryota</taxon>
        <taxon>Fungi</taxon>
        <taxon>Dikarya</taxon>
        <taxon>Ascomycota</taxon>
        <taxon>Saccharomycotina</taxon>
        <taxon>Saccharomycetes</taxon>
        <taxon>Saccharomycodales</taxon>
        <taxon>Saccharomycodaceae</taxon>
        <taxon>Saccharomycodes</taxon>
    </lineage>
</organism>
<sequence>MPFVGASKADYHNLQEMLSKSNASSTLSLASAENNKKKKEPSTDPFEKNPKDSVKSLVNSNDDVDDFNEQENNSDNEEHDNTLQFNSKVLPKIQSTGSNNTITTKIATTAATTTINATTEKENSKADDLNIDELIKFPTQSTHAYSYNPLSPNSLSVRLNILKRTLEIMIRNPSLIKDPQPWEPHLSSSLEQEGREKVNRDQKIINLIPTTRENSITSGSDVDDNSYDAKTITGPKDSKRDFFAKKPKLNAQPNSLRTASSAALNAFFQSGTANSTNTNSNASLNPPSLTRRSVSDFSLHTKKNYSNFNRNLDNLLENQELKGNNNETSDNEDALEDSSFHQPQAPYASSRKNSRDSVLPSPYQYNNTDGNNNTIDHDVCLSNESSDVESTPNGALNGKDFYQNKESVDSAEFLKAKKVGLESLLSLLNETLSNNKEDSDKVSSLHMMSLLNINKLSVADNDSGYTAKHTEILKKNLLNSLAQPFFESYSEYVEEENKILEMENGLEAAAISAEKRSSPYMDTQRVFHTFTSGKNSTPQAIFTCTDEHPWEFKSANDLACLTFGVSKLALRALTLLDLIHKDSRNFVLNKLLSTEGEEQVFTGEIVGTNQPNGGNSTSSIIWTSLWAKRKNNLIVCVFQRVPCDYFDLMISMDDFSVTSVVGGEALRFKDKIAEQAQVPETNEKDIKKSVKFIGEITKISQISHSISKLIDDLRNNEGGGITDNNTYVVANEPISIKIANTINDIRYFTLNHLSYNIPCAATCFILQDELKLKIHTLPYIAGVFVVDSINYTLISFNKSISKNLFGIHARDLVGKSIVEIIPVFPKLIEYIKTYYPKYDTNNNNNKNLVLTEHFFRKIQAEFNGHPEDFYSSIGLDAVHRDGSIIKVDIQLRVINAKYFVLWITHSRDVVLKNYNTLPSQLSILKDEDIKTIGSRGSSASSSKRNTDNINVKDFKKTDKQHLKLDELDALLNDLDKKEKSKKPTSKFKQPALLSLSSASSAISLPDSANPKAASTSNLLLQHSDEEGDSNGCRVATKKAGGDRNLLCKSQTHTGGEETPDQLAKKYSQSKTNFVKDSNFKFDDDYIMNVTYRIQSRDISKISLVPESNGDSSTYENLYDTGTTHFKLGALKHKKKFTDFIVLQKMGEGAYGKVDLCMHKKLKYIVVVKRIIKERILVDTWVRDRTLGTIPSEIQIMATLNKTPHENIMYLLDFFEDDDFYYIETPIHGETGSIDLFDLIELKTDMSEHEAKLLFKQIVSGVRHLHSHGIVHRDIKDENVIVDNKGFVKIIDFGSAAYVRSGPFDVFVGTMDYAAAEVLSGEPYEGKPQDIWALGVLLYTIVFKENPFYNIDEILDGSLRIPNNNVSADCITLIHKILNRSVSKRLNIEEIFNDKWLEL</sequence>
<dbReference type="GO" id="GO:0005524">
    <property type="term" value="F:ATP binding"/>
    <property type="evidence" value="ECO:0007669"/>
    <property type="project" value="UniProtKB-KW"/>
</dbReference>
<evidence type="ECO:0000256" key="13">
    <source>
        <dbReference type="SAM" id="MobiDB-lite"/>
    </source>
</evidence>
<dbReference type="VEuPathDB" id="FungiDB:SCODWIG_03446"/>
<evidence type="ECO:0000256" key="9">
    <source>
        <dbReference type="ARBA" id="ARBA00022840"/>
    </source>
</evidence>
<dbReference type="GO" id="GO:0060917">
    <property type="term" value="P:regulation of (1-&gt;6)-beta-D-glucan biosynthetic process"/>
    <property type="evidence" value="ECO:0007669"/>
    <property type="project" value="UniProtKB-ARBA"/>
</dbReference>
<feature type="region of interest" description="Disordered" evidence="13">
    <location>
        <begin position="271"/>
        <end position="291"/>
    </location>
</feature>
<evidence type="ECO:0000313" key="15">
    <source>
        <dbReference type="EMBL" id="SSD61685.1"/>
    </source>
</evidence>
<keyword evidence="3" id="KW-0963">Cytoplasm</keyword>
<dbReference type="PANTHER" id="PTHR24346">
    <property type="entry name" value="MAP/MICROTUBULE AFFINITY-REGULATING KINASE"/>
    <property type="match status" value="1"/>
</dbReference>
<evidence type="ECO:0000256" key="12">
    <source>
        <dbReference type="ARBA" id="ARBA00048679"/>
    </source>
</evidence>
<evidence type="ECO:0000256" key="6">
    <source>
        <dbReference type="ARBA" id="ARBA00022679"/>
    </source>
</evidence>
<dbReference type="InterPro" id="IPR008271">
    <property type="entry name" value="Ser/Thr_kinase_AS"/>
</dbReference>
<dbReference type="FunFam" id="3.30.200.20:FF:000314">
    <property type="entry name" value="Serine/threonine protein kinase"/>
    <property type="match status" value="1"/>
</dbReference>
<dbReference type="EMBL" id="UFAJ01000833">
    <property type="protein sequence ID" value="SSD61685.1"/>
    <property type="molecule type" value="Genomic_DNA"/>
</dbReference>
<feature type="compositionally biased region" description="Acidic residues" evidence="13">
    <location>
        <begin position="62"/>
        <end position="78"/>
    </location>
</feature>
<dbReference type="Gene3D" id="3.30.200.20">
    <property type="entry name" value="Phosphorylase Kinase, domain 1"/>
    <property type="match status" value="1"/>
</dbReference>
<gene>
    <name evidence="15" type="ORF">SCODWIG_03446</name>
</gene>
<comment type="catalytic activity">
    <reaction evidence="12">
        <text>L-seryl-[protein] + ATP = O-phospho-L-seryl-[protein] + ADP + H(+)</text>
        <dbReference type="Rhea" id="RHEA:17989"/>
        <dbReference type="Rhea" id="RHEA-COMP:9863"/>
        <dbReference type="Rhea" id="RHEA-COMP:11604"/>
        <dbReference type="ChEBI" id="CHEBI:15378"/>
        <dbReference type="ChEBI" id="CHEBI:29999"/>
        <dbReference type="ChEBI" id="CHEBI:30616"/>
        <dbReference type="ChEBI" id="CHEBI:83421"/>
        <dbReference type="ChEBI" id="CHEBI:456216"/>
        <dbReference type="EC" id="2.7.11.1"/>
    </reaction>
</comment>
<evidence type="ECO:0000256" key="1">
    <source>
        <dbReference type="ARBA" id="ARBA00004496"/>
    </source>
</evidence>
<evidence type="ECO:0000256" key="5">
    <source>
        <dbReference type="ARBA" id="ARBA00022553"/>
    </source>
</evidence>
<keyword evidence="9" id="KW-0067">ATP-binding</keyword>
<keyword evidence="4" id="KW-0723">Serine/threonine-protein kinase</keyword>
<dbReference type="GO" id="GO:0004674">
    <property type="term" value="F:protein serine/threonine kinase activity"/>
    <property type="evidence" value="ECO:0007669"/>
    <property type="project" value="UniProtKB-KW"/>
</dbReference>
<dbReference type="Pfam" id="PF00069">
    <property type="entry name" value="Pkinase"/>
    <property type="match status" value="1"/>
</dbReference>
<dbReference type="GO" id="GO:0006417">
    <property type="term" value="P:regulation of translation"/>
    <property type="evidence" value="ECO:0007669"/>
    <property type="project" value="UniProtKB-KW"/>
</dbReference>
<feature type="compositionally biased region" description="Low complexity" evidence="13">
    <location>
        <begin position="20"/>
        <end position="33"/>
    </location>
</feature>
<dbReference type="InterPro" id="IPR011009">
    <property type="entry name" value="Kinase-like_dom_sf"/>
</dbReference>
<dbReference type="GO" id="GO:0045719">
    <property type="term" value="P:negative regulation of glycogen biosynthetic process"/>
    <property type="evidence" value="ECO:0007669"/>
    <property type="project" value="TreeGrafter"/>
</dbReference>
<evidence type="ECO:0000256" key="7">
    <source>
        <dbReference type="ARBA" id="ARBA00022741"/>
    </source>
</evidence>
<proteinExistence type="predicted"/>
<dbReference type="SUPFAM" id="SSF56112">
    <property type="entry name" value="Protein kinase-like (PK-like)"/>
    <property type="match status" value="1"/>
</dbReference>
<evidence type="ECO:0000256" key="11">
    <source>
        <dbReference type="ARBA" id="ARBA00047899"/>
    </source>
</evidence>
<accession>A0A376BAH5</accession>
<protein>
    <recommendedName>
        <fullName evidence="2">non-specific serine/threonine protein kinase</fullName>
        <ecNumber evidence="2">2.7.11.1</ecNumber>
    </recommendedName>
</protein>
<feature type="region of interest" description="Disordered" evidence="13">
    <location>
        <begin position="322"/>
        <end position="379"/>
    </location>
</feature>
<dbReference type="GO" id="GO:0035556">
    <property type="term" value="P:intracellular signal transduction"/>
    <property type="evidence" value="ECO:0007669"/>
    <property type="project" value="TreeGrafter"/>
</dbReference>
<dbReference type="GO" id="GO:0005634">
    <property type="term" value="C:nucleus"/>
    <property type="evidence" value="ECO:0007669"/>
    <property type="project" value="TreeGrafter"/>
</dbReference>
<dbReference type="CDD" id="cd00130">
    <property type="entry name" value="PAS"/>
    <property type="match status" value="1"/>
</dbReference>
<feature type="domain" description="Protein kinase" evidence="14">
    <location>
        <begin position="1139"/>
        <end position="1396"/>
    </location>
</feature>
<evidence type="ECO:0000256" key="3">
    <source>
        <dbReference type="ARBA" id="ARBA00022490"/>
    </source>
</evidence>
<keyword evidence="6" id="KW-0808">Transferase</keyword>
<reference evidence="16" key="1">
    <citation type="submission" date="2018-06" db="EMBL/GenBank/DDBJ databases">
        <authorList>
            <person name="Guldener U."/>
        </authorList>
    </citation>
    <scope>NUCLEOTIDE SEQUENCE [LARGE SCALE GENOMIC DNA]</scope>
    <source>
        <strain evidence="16">UTAD17</strain>
    </source>
</reference>
<feature type="compositionally biased region" description="Low complexity" evidence="13">
    <location>
        <begin position="272"/>
        <end position="290"/>
    </location>
</feature>
<dbReference type="PANTHER" id="PTHR24346:SF51">
    <property type="entry name" value="PAS DOMAIN-CONTAINING SERINE_THREONINE-PROTEIN KINASE"/>
    <property type="match status" value="1"/>
</dbReference>
<feature type="compositionally biased region" description="Basic and acidic residues" evidence="13">
    <location>
        <begin position="40"/>
        <end position="54"/>
    </location>
</feature>
<dbReference type="PROSITE" id="PS00108">
    <property type="entry name" value="PROTEIN_KINASE_ST"/>
    <property type="match status" value="1"/>
</dbReference>
<dbReference type="SMART" id="SM00091">
    <property type="entry name" value="PAS"/>
    <property type="match status" value="2"/>
</dbReference>
<name>A0A376BAH5_9ASCO</name>
<keyword evidence="10" id="KW-0810">Translation regulation</keyword>